<keyword evidence="2 4" id="KW-0238">DNA-binding</keyword>
<proteinExistence type="predicted"/>
<sequence length="212" mass="23365">MAESSTFTRKHDGRPTQAERRERSEQELLEATLRVVSGQGVSAATFDTIGKEAGYSRGLVTQRFGSKDGLIRALIAHLHTWQQAALDRDRVDSMDGLSALCAFVDLHCQVLDGHEEVTAYYMLLSAAVADQLETREAFADEHEIERVLIRQIIERGQADGSIRADADADAAALMTGCSLIGIRMQSLIDPNTDIAPIRDELIRSLRARLSLD</sequence>
<dbReference type="Pfam" id="PF00440">
    <property type="entry name" value="TetR_N"/>
    <property type="match status" value="1"/>
</dbReference>
<dbReference type="PANTHER" id="PTHR30055">
    <property type="entry name" value="HTH-TYPE TRANSCRIPTIONAL REGULATOR RUTR"/>
    <property type="match status" value="1"/>
</dbReference>
<dbReference type="InterPro" id="IPR036271">
    <property type="entry name" value="Tet_transcr_reg_TetR-rel_C_sf"/>
</dbReference>
<keyword evidence="3" id="KW-0804">Transcription</keyword>
<evidence type="ECO:0000259" key="6">
    <source>
        <dbReference type="PROSITE" id="PS50977"/>
    </source>
</evidence>
<dbReference type="InterPro" id="IPR001647">
    <property type="entry name" value="HTH_TetR"/>
</dbReference>
<dbReference type="EMBL" id="QWFX01000016">
    <property type="protein sequence ID" value="RIJ26430.1"/>
    <property type="molecule type" value="Genomic_DNA"/>
</dbReference>
<evidence type="ECO:0000256" key="5">
    <source>
        <dbReference type="SAM" id="MobiDB-lite"/>
    </source>
</evidence>
<accession>A0A399R559</accession>
<comment type="caution">
    <text evidence="7">The sequence shown here is derived from an EMBL/GenBank/DDBJ whole genome shotgun (WGS) entry which is preliminary data.</text>
</comment>
<feature type="region of interest" description="Disordered" evidence="5">
    <location>
        <begin position="1"/>
        <end position="24"/>
    </location>
</feature>
<organism evidence="7 8">
    <name type="scientific">Henriciella mobilis</name>
    <dbReference type="NCBI Taxonomy" id="2305467"/>
    <lineage>
        <taxon>Bacteria</taxon>
        <taxon>Pseudomonadati</taxon>
        <taxon>Pseudomonadota</taxon>
        <taxon>Alphaproteobacteria</taxon>
        <taxon>Hyphomonadales</taxon>
        <taxon>Hyphomonadaceae</taxon>
        <taxon>Henriciella</taxon>
    </lineage>
</organism>
<dbReference type="InterPro" id="IPR009057">
    <property type="entry name" value="Homeodomain-like_sf"/>
</dbReference>
<dbReference type="SUPFAM" id="SSF48498">
    <property type="entry name" value="Tetracyclin repressor-like, C-terminal domain"/>
    <property type="match status" value="1"/>
</dbReference>
<reference evidence="7 8" key="1">
    <citation type="submission" date="2018-08" db="EMBL/GenBank/DDBJ databases">
        <title>Henriciella mobilis sp. nov., isolated from seawater.</title>
        <authorList>
            <person name="Cheng H."/>
            <person name="Wu Y.-H."/>
            <person name="Xu X.-W."/>
            <person name="Guo L.-L."/>
        </authorList>
    </citation>
    <scope>NUCLEOTIDE SEQUENCE [LARGE SCALE GENOMIC DNA]</scope>
    <source>
        <strain evidence="7 8">JN25</strain>
    </source>
</reference>
<dbReference type="Gene3D" id="1.10.357.10">
    <property type="entry name" value="Tetracycline Repressor, domain 2"/>
    <property type="match status" value="1"/>
</dbReference>
<evidence type="ECO:0000256" key="3">
    <source>
        <dbReference type="ARBA" id="ARBA00023163"/>
    </source>
</evidence>
<dbReference type="AlphaFoldDB" id="A0A399R559"/>
<evidence type="ECO:0000313" key="7">
    <source>
        <dbReference type="EMBL" id="RIJ26430.1"/>
    </source>
</evidence>
<dbReference type="GO" id="GO:0000976">
    <property type="term" value="F:transcription cis-regulatory region binding"/>
    <property type="evidence" value="ECO:0007669"/>
    <property type="project" value="TreeGrafter"/>
</dbReference>
<dbReference type="InterPro" id="IPR050109">
    <property type="entry name" value="HTH-type_TetR-like_transc_reg"/>
</dbReference>
<dbReference type="PROSITE" id="PS50977">
    <property type="entry name" value="HTH_TETR_2"/>
    <property type="match status" value="1"/>
</dbReference>
<dbReference type="OrthoDB" id="5293556at2"/>
<feature type="DNA-binding region" description="H-T-H motif" evidence="4">
    <location>
        <begin position="45"/>
        <end position="64"/>
    </location>
</feature>
<evidence type="ECO:0000256" key="2">
    <source>
        <dbReference type="ARBA" id="ARBA00023125"/>
    </source>
</evidence>
<gene>
    <name evidence="7" type="ORF">D1223_15730</name>
</gene>
<protein>
    <submittedName>
        <fullName evidence="7">TetR/AcrR family transcriptional regulator</fullName>
    </submittedName>
</protein>
<name>A0A399R559_9PROT</name>
<evidence type="ECO:0000313" key="8">
    <source>
        <dbReference type="Proteomes" id="UP000266385"/>
    </source>
</evidence>
<dbReference type="SUPFAM" id="SSF46689">
    <property type="entry name" value="Homeodomain-like"/>
    <property type="match status" value="1"/>
</dbReference>
<keyword evidence="8" id="KW-1185">Reference proteome</keyword>
<evidence type="ECO:0000256" key="1">
    <source>
        <dbReference type="ARBA" id="ARBA00023015"/>
    </source>
</evidence>
<dbReference type="Proteomes" id="UP000266385">
    <property type="component" value="Unassembled WGS sequence"/>
</dbReference>
<dbReference type="GO" id="GO:0003700">
    <property type="term" value="F:DNA-binding transcription factor activity"/>
    <property type="evidence" value="ECO:0007669"/>
    <property type="project" value="TreeGrafter"/>
</dbReference>
<dbReference type="PANTHER" id="PTHR30055:SF234">
    <property type="entry name" value="HTH-TYPE TRANSCRIPTIONAL REGULATOR BETI"/>
    <property type="match status" value="1"/>
</dbReference>
<evidence type="ECO:0000256" key="4">
    <source>
        <dbReference type="PROSITE-ProRule" id="PRU00335"/>
    </source>
</evidence>
<feature type="compositionally biased region" description="Basic and acidic residues" evidence="5">
    <location>
        <begin position="9"/>
        <end position="24"/>
    </location>
</feature>
<feature type="domain" description="HTH tetR-type" evidence="6">
    <location>
        <begin position="22"/>
        <end position="82"/>
    </location>
</feature>
<keyword evidence="1" id="KW-0805">Transcription regulation</keyword>
<dbReference type="RefSeq" id="WP_119377392.1">
    <property type="nucleotide sequence ID" value="NZ_QWFX01000016.1"/>
</dbReference>